<dbReference type="RefSeq" id="WP_141482371.1">
    <property type="nucleotide sequence ID" value="NZ_VICD02000177.1"/>
</dbReference>
<reference evidence="1 2" key="1">
    <citation type="submission" date="2019-10" db="EMBL/GenBank/DDBJ databases">
        <title>Lysobacter alkalisoli sp. nov., isolated from saline-alkaline soil.</title>
        <authorList>
            <person name="Sun J.-Q."/>
        </authorList>
    </citation>
    <scope>NUCLEOTIDE SEQUENCE [LARGE SCALE GENOMIC DNA]</scope>
    <source>
        <strain evidence="1 2">KCTC 42381</strain>
    </source>
</reference>
<name>A0A508ASF5_9GAMM</name>
<sequence length="71" mass="7069">MNTLTYQAAIAATSTPSSTPSSARSPAAGLMMIPLSAPMLPVPFVGALFTRWISTAVLPGPGQLIAAAGLG</sequence>
<comment type="caution">
    <text evidence="1">The sequence shown here is derived from an EMBL/GenBank/DDBJ whole genome shotgun (WGS) entry which is preliminary data.</text>
</comment>
<dbReference type="AlphaFoldDB" id="A0A508ASF5"/>
<evidence type="ECO:0000313" key="1">
    <source>
        <dbReference type="EMBL" id="KAB8185236.1"/>
    </source>
</evidence>
<gene>
    <name evidence="1" type="ORF">FKV24_010720</name>
</gene>
<proteinExistence type="predicted"/>
<evidence type="ECO:0000313" key="2">
    <source>
        <dbReference type="Proteomes" id="UP000320431"/>
    </source>
</evidence>
<accession>A0A508ASF5</accession>
<dbReference type="EMBL" id="VICD02000177">
    <property type="protein sequence ID" value="KAB8185236.1"/>
    <property type="molecule type" value="Genomic_DNA"/>
</dbReference>
<organism evidence="1 2">
    <name type="scientific">Marilutibacter maris</name>
    <dbReference type="NCBI Taxonomy" id="1605891"/>
    <lineage>
        <taxon>Bacteria</taxon>
        <taxon>Pseudomonadati</taxon>
        <taxon>Pseudomonadota</taxon>
        <taxon>Gammaproteobacteria</taxon>
        <taxon>Lysobacterales</taxon>
        <taxon>Lysobacteraceae</taxon>
        <taxon>Marilutibacter</taxon>
    </lineage>
</organism>
<dbReference type="Proteomes" id="UP000320431">
    <property type="component" value="Unassembled WGS sequence"/>
</dbReference>
<protein>
    <submittedName>
        <fullName evidence="1">Uncharacterized protein</fullName>
    </submittedName>
</protein>